<keyword evidence="3" id="KW-1185">Reference proteome</keyword>
<evidence type="ECO:0000313" key="3">
    <source>
        <dbReference type="Proteomes" id="UP000217889"/>
    </source>
</evidence>
<dbReference type="InterPro" id="IPR039564">
    <property type="entry name" value="Peptidase_C39-like"/>
</dbReference>
<evidence type="ECO:0000313" key="2">
    <source>
        <dbReference type="EMBL" id="ATG55497.1"/>
    </source>
</evidence>
<protein>
    <recommendedName>
        <fullName evidence="1">Peptidase C39-like domain-containing protein</fullName>
    </recommendedName>
</protein>
<dbReference type="PROSITE" id="PS51318">
    <property type="entry name" value="TAT"/>
    <property type="match status" value="1"/>
</dbReference>
<dbReference type="Proteomes" id="UP000217889">
    <property type="component" value="Chromosome"/>
</dbReference>
<dbReference type="Pfam" id="PF13529">
    <property type="entry name" value="Peptidase_C39_2"/>
    <property type="match status" value="1"/>
</dbReference>
<dbReference type="KEGG" id="bgg:CFK41_12485"/>
<gene>
    <name evidence="2" type="ORF">CFK41_12485</name>
</gene>
<name>A0A291GZ66_9MICO</name>
<dbReference type="InterPro" id="IPR038765">
    <property type="entry name" value="Papain-like_cys_pep_sf"/>
</dbReference>
<dbReference type="SUPFAM" id="SSF54001">
    <property type="entry name" value="Cysteine proteinases"/>
    <property type="match status" value="1"/>
</dbReference>
<organism evidence="2 3">
    <name type="scientific">Brachybacterium ginsengisoli</name>
    <dbReference type="NCBI Taxonomy" id="1331682"/>
    <lineage>
        <taxon>Bacteria</taxon>
        <taxon>Bacillati</taxon>
        <taxon>Actinomycetota</taxon>
        <taxon>Actinomycetes</taxon>
        <taxon>Micrococcales</taxon>
        <taxon>Dermabacteraceae</taxon>
        <taxon>Brachybacterium</taxon>
    </lineage>
</organism>
<dbReference type="InterPro" id="IPR006311">
    <property type="entry name" value="TAT_signal"/>
</dbReference>
<reference evidence="2 3" key="1">
    <citation type="journal article" date="2014" name="Int. J. Syst. Evol. Microbiol.">
        <title>Brachybacterium ginsengisoli sp. nov., isolated from soil of a ginseng field.</title>
        <authorList>
            <person name="Hoang V.A."/>
            <person name="Kim Y.J."/>
            <person name="Nguyen N.L."/>
            <person name="Yang D.C."/>
        </authorList>
    </citation>
    <scope>NUCLEOTIDE SEQUENCE [LARGE SCALE GENOMIC DNA]</scope>
    <source>
        <strain evidence="2 3">DCY80</strain>
    </source>
</reference>
<proteinExistence type="predicted"/>
<evidence type="ECO:0000259" key="1">
    <source>
        <dbReference type="Pfam" id="PF13529"/>
    </source>
</evidence>
<dbReference type="EMBL" id="CP023564">
    <property type="protein sequence ID" value="ATG55497.1"/>
    <property type="molecule type" value="Genomic_DNA"/>
</dbReference>
<accession>A0A291GZ66</accession>
<feature type="domain" description="Peptidase C39-like" evidence="1">
    <location>
        <begin position="78"/>
        <end position="213"/>
    </location>
</feature>
<dbReference type="AlphaFoldDB" id="A0A291GZ66"/>
<sequence length="243" mass="25820">MSRGRTPHPPRHPLVHSVVTPVTPATAPDAQDEVSMTTIAPDRRTFLRAVGVSAAAGLGTLAITPRASAAGEKVLPTTYREQPNFFYCGPTAVSIALSAKVTPPGLDTLAAELGTTDNGTNFGAVSPVLTNRLTGATYRDQWMGGTSASPADADLLWQRAVANVDTGFATVCNWWVVAGEYPNWGGNTSDIFHFVTIDGYNADERSLRIADPAGSTLSSTLPSHHWLSVQQVATYCAGRGYFW</sequence>
<dbReference type="OrthoDB" id="5140323at2"/>